<dbReference type="EMBL" id="LXQA010077544">
    <property type="protein sequence ID" value="MCI10770.1"/>
    <property type="molecule type" value="Genomic_DNA"/>
</dbReference>
<gene>
    <name evidence="1" type="ORF">A2U01_0031865</name>
</gene>
<sequence>MEPVIYLRKDGILSRKDTASKIDQKTVQSVVDDESGTDVFAVSAGSEEPVTIAILTWSGYEIAMAVSVNKRRRKHISSRNIYC</sequence>
<comment type="caution">
    <text evidence="1">The sequence shown here is derived from an EMBL/GenBank/DDBJ whole genome shotgun (WGS) entry which is preliminary data.</text>
</comment>
<reference evidence="1 2" key="1">
    <citation type="journal article" date="2018" name="Front. Plant Sci.">
        <title>Red Clover (Trifolium pratense) and Zigzag Clover (T. medium) - A Picture of Genomic Similarities and Differences.</title>
        <authorList>
            <person name="Dluhosova J."/>
            <person name="Istvanek J."/>
            <person name="Nedelnik J."/>
            <person name="Repkova J."/>
        </authorList>
    </citation>
    <scope>NUCLEOTIDE SEQUENCE [LARGE SCALE GENOMIC DNA]</scope>
    <source>
        <strain evidence="2">cv. 10/8</strain>
        <tissue evidence="1">Leaf</tissue>
    </source>
</reference>
<evidence type="ECO:0000313" key="2">
    <source>
        <dbReference type="Proteomes" id="UP000265520"/>
    </source>
</evidence>
<name>A0A392PH13_9FABA</name>
<protein>
    <submittedName>
        <fullName evidence="1">Uncharacterized protein</fullName>
    </submittedName>
</protein>
<evidence type="ECO:0000313" key="1">
    <source>
        <dbReference type="EMBL" id="MCI10770.1"/>
    </source>
</evidence>
<keyword evidence="2" id="KW-1185">Reference proteome</keyword>
<dbReference type="Proteomes" id="UP000265520">
    <property type="component" value="Unassembled WGS sequence"/>
</dbReference>
<accession>A0A392PH13</accession>
<organism evidence="1 2">
    <name type="scientific">Trifolium medium</name>
    <dbReference type="NCBI Taxonomy" id="97028"/>
    <lineage>
        <taxon>Eukaryota</taxon>
        <taxon>Viridiplantae</taxon>
        <taxon>Streptophyta</taxon>
        <taxon>Embryophyta</taxon>
        <taxon>Tracheophyta</taxon>
        <taxon>Spermatophyta</taxon>
        <taxon>Magnoliopsida</taxon>
        <taxon>eudicotyledons</taxon>
        <taxon>Gunneridae</taxon>
        <taxon>Pentapetalae</taxon>
        <taxon>rosids</taxon>
        <taxon>fabids</taxon>
        <taxon>Fabales</taxon>
        <taxon>Fabaceae</taxon>
        <taxon>Papilionoideae</taxon>
        <taxon>50 kb inversion clade</taxon>
        <taxon>NPAAA clade</taxon>
        <taxon>Hologalegina</taxon>
        <taxon>IRL clade</taxon>
        <taxon>Trifolieae</taxon>
        <taxon>Trifolium</taxon>
    </lineage>
</organism>
<dbReference type="AlphaFoldDB" id="A0A392PH13"/>
<proteinExistence type="predicted"/>